<evidence type="ECO:0008006" key="3">
    <source>
        <dbReference type="Google" id="ProtNLM"/>
    </source>
</evidence>
<dbReference type="Proteomes" id="UP000007797">
    <property type="component" value="Unassembled WGS sequence"/>
</dbReference>
<keyword evidence="2" id="KW-1185">Reference proteome</keyword>
<gene>
    <name evidence="1" type="ORF">DFA_06129</name>
</gene>
<organism evidence="1 2">
    <name type="scientific">Cavenderia fasciculata</name>
    <name type="common">Slime mold</name>
    <name type="synonym">Dictyostelium fasciculatum</name>
    <dbReference type="NCBI Taxonomy" id="261658"/>
    <lineage>
        <taxon>Eukaryota</taxon>
        <taxon>Amoebozoa</taxon>
        <taxon>Evosea</taxon>
        <taxon>Eumycetozoa</taxon>
        <taxon>Dictyostelia</taxon>
        <taxon>Acytosteliales</taxon>
        <taxon>Cavenderiaceae</taxon>
        <taxon>Cavenderia</taxon>
    </lineage>
</organism>
<protein>
    <recommendedName>
        <fullName evidence="3">Ankyrin repeat-containing protein</fullName>
    </recommendedName>
</protein>
<dbReference type="Gene3D" id="1.25.40.20">
    <property type="entry name" value="Ankyrin repeat-containing domain"/>
    <property type="match status" value="2"/>
</dbReference>
<proteinExistence type="predicted"/>
<dbReference type="PANTHER" id="PTHR46586:SF1">
    <property type="entry name" value="ANKYRIN REPEAT-CONTAINING PROTEIN"/>
    <property type="match status" value="1"/>
</dbReference>
<name>F4PK67_CACFS</name>
<dbReference type="InterPro" id="IPR052050">
    <property type="entry name" value="SecEffector_AnkRepeat"/>
</dbReference>
<dbReference type="AlphaFoldDB" id="F4PK67"/>
<sequence length="723" mass="82814">MTNFSLTKYNKPTILKNWSTQFLPATKGVRNLESKYTRNKIFNYVRSFNKIDNGRGRSIRYQDVDSLGWLLSVKTKLPSLLREKILKSVEDLCFPSYNAILDLCDLDLDLFKVVYQHFKMDGIDRYVELLDRASERGRLDIAEYLISQRHPMSTRAIEEAVANGHLEVVKLLLDCDYIQDAPAQKFHPREPAYQRAAISGHLHVLQYLDSIKPKYPFQTNASIISRVCESDREDIVRYLFDHRKDILFNRRAVIDGAMGAIGNCNPSLLTFLKSIDPLTVIPAVVYEIYPYSEYKLIPAVEKGDPESFKAFMDMGVFGNQLHPKCIPYAIASGSLDLVKLLLTEYREFIHPPLPSSSYTIESVGAACQTNNLDMVKLVMENMRTSEPHPRSLLSFATKSGNKEIIEYVYHNTETIGTFGITIHFSDLDTIKFIHNLLRLDGGGDGAPSYMFEENDVIKAFSYHDIALMNYLLDIRPNILFSMRNALDSICYSKETAIRIMTSFSSLNEPLGYRPGNMGLLNVCQHGNLDLLRHYIDVLVSEGDGPSQYMKNRMFTVAIISKHLHIAQYVHDELGLIRNLDSDFMDRILFWGDQEVLEYVLQNKYCKENIKINSNMLRHASHDLETMKCIFRFRKGTSVVPEMIKGAITTGHLQMVRFLESKLPKNNNRLAKYILPDSFDGAIERKNVGILMALKEHFLPIIKNNLLSESIIPAWNEIKHLMIE</sequence>
<reference evidence="2" key="1">
    <citation type="journal article" date="2011" name="Genome Res.">
        <title>Phylogeny-wide analysis of social amoeba genomes highlights ancient origins for complex intercellular communication.</title>
        <authorList>
            <person name="Heidel A.J."/>
            <person name="Lawal H.M."/>
            <person name="Felder M."/>
            <person name="Schilde C."/>
            <person name="Helps N.R."/>
            <person name="Tunggal B."/>
            <person name="Rivero F."/>
            <person name="John U."/>
            <person name="Schleicher M."/>
            <person name="Eichinger L."/>
            <person name="Platzer M."/>
            <person name="Noegel A.A."/>
            <person name="Schaap P."/>
            <person name="Gloeckner G."/>
        </authorList>
    </citation>
    <scope>NUCLEOTIDE SEQUENCE [LARGE SCALE GENOMIC DNA]</scope>
    <source>
        <strain evidence="2">SH3</strain>
    </source>
</reference>
<dbReference type="EMBL" id="GL883007">
    <property type="protein sequence ID" value="EGG23991.1"/>
    <property type="molecule type" value="Genomic_DNA"/>
</dbReference>
<evidence type="ECO:0000313" key="1">
    <source>
        <dbReference type="EMBL" id="EGG23991.1"/>
    </source>
</evidence>
<evidence type="ECO:0000313" key="2">
    <source>
        <dbReference type="Proteomes" id="UP000007797"/>
    </source>
</evidence>
<dbReference type="InterPro" id="IPR036770">
    <property type="entry name" value="Ankyrin_rpt-contain_sf"/>
</dbReference>
<dbReference type="PANTHER" id="PTHR46586">
    <property type="entry name" value="ANKYRIN REPEAT-CONTAINING PROTEIN"/>
    <property type="match status" value="1"/>
</dbReference>
<dbReference type="GeneID" id="14876362"/>
<dbReference type="SUPFAM" id="SSF48403">
    <property type="entry name" value="Ankyrin repeat"/>
    <property type="match status" value="2"/>
</dbReference>
<dbReference type="KEGG" id="dfa:DFA_06129"/>
<dbReference type="RefSeq" id="XP_004361842.1">
    <property type="nucleotide sequence ID" value="XM_004361785.1"/>
</dbReference>
<accession>F4PK67</accession>